<evidence type="ECO:0000313" key="3">
    <source>
        <dbReference type="EMBL" id="RLE54200.1"/>
    </source>
</evidence>
<dbReference type="InterPro" id="IPR019752">
    <property type="entry name" value="Pyrv/ketoisovalerate_OxRed_cat"/>
</dbReference>
<reference evidence="3 4" key="1">
    <citation type="submission" date="2018-06" db="EMBL/GenBank/DDBJ databases">
        <title>Extensive metabolic versatility and redundancy in microbially diverse, dynamic hydrothermal sediments.</title>
        <authorList>
            <person name="Dombrowski N."/>
            <person name="Teske A."/>
            <person name="Baker B.J."/>
        </authorList>
    </citation>
    <scope>NUCLEOTIDE SEQUENCE [LARGE SCALE GENOMIC DNA]</scope>
    <source>
        <strain evidence="3">B20_G2</strain>
    </source>
</reference>
<feature type="domain" description="Pyruvate/ketoisovalerate oxidoreductase catalytic" evidence="2">
    <location>
        <begin position="15"/>
        <end position="195"/>
    </location>
</feature>
<accession>A0A497F5I6</accession>
<dbReference type="Gene3D" id="3.40.920.10">
    <property type="entry name" value="Pyruvate-ferredoxin oxidoreductase, PFOR, domain III"/>
    <property type="match status" value="1"/>
</dbReference>
<evidence type="ECO:0000313" key="4">
    <source>
        <dbReference type="Proteomes" id="UP000269499"/>
    </source>
</evidence>
<dbReference type="PANTHER" id="PTHR43854">
    <property type="entry name" value="INDOLEPYRUVATE OXIDOREDUCTASE SUBUNIT IORB"/>
    <property type="match status" value="1"/>
</dbReference>
<dbReference type="InterPro" id="IPR052198">
    <property type="entry name" value="IorB_Oxidoreductase"/>
</dbReference>
<comment type="caution">
    <text evidence="3">The sequence shown here is derived from an EMBL/GenBank/DDBJ whole genome shotgun (WGS) entry which is preliminary data.</text>
</comment>
<protein>
    <recommendedName>
        <fullName evidence="2">Pyruvate/ketoisovalerate oxidoreductase catalytic domain-containing protein</fullName>
    </recommendedName>
</protein>
<gene>
    <name evidence="3" type="ORF">DRJ26_02155</name>
</gene>
<evidence type="ECO:0000259" key="2">
    <source>
        <dbReference type="Pfam" id="PF01558"/>
    </source>
</evidence>
<proteinExistence type="predicted"/>
<evidence type="ECO:0000256" key="1">
    <source>
        <dbReference type="ARBA" id="ARBA00023002"/>
    </source>
</evidence>
<dbReference type="Pfam" id="PF01558">
    <property type="entry name" value="POR"/>
    <property type="match status" value="1"/>
</dbReference>
<dbReference type="Proteomes" id="UP000269499">
    <property type="component" value="Unassembled WGS sequence"/>
</dbReference>
<dbReference type="SUPFAM" id="SSF53323">
    <property type="entry name" value="Pyruvate-ferredoxin oxidoreductase, PFOR, domain III"/>
    <property type="match status" value="1"/>
</dbReference>
<name>A0A497F5I6_9CREN</name>
<keyword evidence="1" id="KW-0560">Oxidoreductase</keyword>
<dbReference type="GO" id="GO:0016903">
    <property type="term" value="F:oxidoreductase activity, acting on the aldehyde or oxo group of donors"/>
    <property type="evidence" value="ECO:0007669"/>
    <property type="project" value="InterPro"/>
</dbReference>
<dbReference type="EMBL" id="QMRA01000031">
    <property type="protein sequence ID" value="RLE54200.1"/>
    <property type="molecule type" value="Genomic_DNA"/>
</dbReference>
<organism evidence="3 4">
    <name type="scientific">Thermoproteota archaeon</name>
    <dbReference type="NCBI Taxonomy" id="2056631"/>
    <lineage>
        <taxon>Archaea</taxon>
        <taxon>Thermoproteota</taxon>
    </lineage>
</organism>
<sequence length="207" mass="22061">MKLVGEFNIVVTGVGGQGVLTLSRVIAVWALKSGYKVRVGETLGMAQRGGIVQSYVRLGSDVESPLIEVGGADVLIALDYIEALRALGFLSGKSKVIVNSRTITPISVLLGVERMPSFIEALGALRSSAGEVYVFDASSIATKVGLPASINMAMLGAFTSLFRDLVDRELMLDAIREVIAGRFMEQNLKAFELGFKAIESSKNAFAN</sequence>
<dbReference type="AlphaFoldDB" id="A0A497F5I6"/>
<dbReference type="PANTHER" id="PTHR43854:SF1">
    <property type="entry name" value="INDOLEPYRUVATE OXIDOREDUCTASE SUBUNIT IORB"/>
    <property type="match status" value="1"/>
</dbReference>
<dbReference type="InterPro" id="IPR002869">
    <property type="entry name" value="Pyrv_flavodox_OxRed_cen"/>
</dbReference>